<feature type="compositionally biased region" description="Basic and acidic residues" evidence="1">
    <location>
        <begin position="26"/>
        <end position="37"/>
    </location>
</feature>
<dbReference type="InParanoid" id="E4WSM8"/>
<proteinExistence type="predicted"/>
<dbReference type="AlphaFoldDB" id="E4WSM8"/>
<sequence>MSVKPARIPFQGRSKIPSSLRSCRKASPDMKEKEQRSRNQLFASKADGPNVCLTPSWPQAERKSQDKTTTQMESILRFFTDSECLFWKCSN</sequence>
<accession>E4WSM8</accession>
<evidence type="ECO:0000256" key="1">
    <source>
        <dbReference type="SAM" id="MobiDB-lite"/>
    </source>
</evidence>
<evidence type="ECO:0000313" key="2">
    <source>
        <dbReference type="EMBL" id="CBY06697.1"/>
    </source>
</evidence>
<feature type="region of interest" description="Disordered" evidence="1">
    <location>
        <begin position="1"/>
        <end position="68"/>
    </location>
</feature>
<gene>
    <name evidence="2" type="ORF">GSOID_T00005757001</name>
</gene>
<organism evidence="2 3">
    <name type="scientific">Oikopleura dioica</name>
    <name type="common">Tunicate</name>
    <dbReference type="NCBI Taxonomy" id="34765"/>
    <lineage>
        <taxon>Eukaryota</taxon>
        <taxon>Metazoa</taxon>
        <taxon>Chordata</taxon>
        <taxon>Tunicata</taxon>
        <taxon>Appendicularia</taxon>
        <taxon>Copelata</taxon>
        <taxon>Oikopleuridae</taxon>
        <taxon>Oikopleura</taxon>
    </lineage>
</organism>
<keyword evidence="3" id="KW-1185">Reference proteome</keyword>
<dbReference type="Proteomes" id="UP000001307">
    <property type="component" value="Unassembled WGS sequence"/>
</dbReference>
<reference evidence="2 3" key="1">
    <citation type="journal article" date="2010" name="Science">
        <title>Plasticity of animal genome architecture unmasked by rapid evolution of a pelagic tunicate.</title>
        <authorList>
            <person name="Denoeud F."/>
            <person name="Henriet S."/>
            <person name="Mungpakdee S."/>
            <person name="Aury J.M."/>
            <person name="Da Silva C."/>
            <person name="Brinkmann H."/>
            <person name="Mikhaleva J."/>
            <person name="Olsen L.C."/>
            <person name="Jubin C."/>
            <person name="Canestro C."/>
            <person name="Bouquet J.M."/>
            <person name="Danks G."/>
            <person name="Poulain J."/>
            <person name="Campsteijn C."/>
            <person name="Adamski M."/>
            <person name="Cross I."/>
            <person name="Yadetie F."/>
            <person name="Muffato M."/>
            <person name="Louis A."/>
            <person name="Butcher S."/>
            <person name="Tsagkogeorga G."/>
            <person name="Konrad A."/>
            <person name="Singh S."/>
            <person name="Jensen M.F."/>
            <person name="Cong E.H."/>
            <person name="Eikeseth-Otteraa H."/>
            <person name="Noel B."/>
            <person name="Anthouard V."/>
            <person name="Porcel B.M."/>
            <person name="Kachouri-Lafond R."/>
            <person name="Nishino A."/>
            <person name="Ugolini M."/>
            <person name="Chourrout P."/>
            <person name="Nishida H."/>
            <person name="Aasland R."/>
            <person name="Huzurbazar S."/>
            <person name="Westhof E."/>
            <person name="Delsuc F."/>
            <person name="Lehrach H."/>
            <person name="Reinhardt R."/>
            <person name="Weissenbach J."/>
            <person name="Roy S.W."/>
            <person name="Artiguenave F."/>
            <person name="Postlethwait J.H."/>
            <person name="Manak J.R."/>
            <person name="Thompson E.M."/>
            <person name="Jaillon O."/>
            <person name="Du Pasquier L."/>
            <person name="Boudinot P."/>
            <person name="Liberles D.A."/>
            <person name="Volff J.N."/>
            <person name="Philippe H."/>
            <person name="Lenhard B."/>
            <person name="Roest Crollius H."/>
            <person name="Wincker P."/>
            <person name="Chourrout D."/>
        </authorList>
    </citation>
    <scope>NUCLEOTIDE SEQUENCE [LARGE SCALE GENOMIC DNA]</scope>
</reference>
<name>E4WSM8_OIKDI</name>
<protein>
    <submittedName>
        <fullName evidence="2">Uncharacterized protein</fullName>
    </submittedName>
</protein>
<evidence type="ECO:0000313" key="3">
    <source>
        <dbReference type="Proteomes" id="UP000001307"/>
    </source>
</evidence>
<dbReference type="EMBL" id="FN653016">
    <property type="protein sequence ID" value="CBY06697.1"/>
    <property type="molecule type" value="Genomic_DNA"/>
</dbReference>